<feature type="domain" description="EF-hand" evidence="8">
    <location>
        <begin position="1232"/>
        <end position="1267"/>
    </location>
</feature>
<keyword evidence="6" id="KW-0449">Lipoprotein</keyword>
<name>A0A024UQQ0_9STRA</name>
<reference evidence="9" key="1">
    <citation type="submission" date="2013-12" db="EMBL/GenBank/DDBJ databases">
        <title>The Genome Sequence of Aphanomyces invadans NJM9701.</title>
        <authorList>
            <consortium name="The Broad Institute Genomics Platform"/>
            <person name="Russ C."/>
            <person name="Tyler B."/>
            <person name="van West P."/>
            <person name="Dieguez-Uribeondo J."/>
            <person name="Young S.K."/>
            <person name="Zeng Q."/>
            <person name="Gargeya S."/>
            <person name="Fitzgerald M."/>
            <person name="Abouelleil A."/>
            <person name="Alvarado L."/>
            <person name="Chapman S.B."/>
            <person name="Gainer-Dewar J."/>
            <person name="Goldberg J."/>
            <person name="Griggs A."/>
            <person name="Gujja S."/>
            <person name="Hansen M."/>
            <person name="Howarth C."/>
            <person name="Imamovic A."/>
            <person name="Ireland A."/>
            <person name="Larimer J."/>
            <person name="McCowan C."/>
            <person name="Murphy C."/>
            <person name="Pearson M."/>
            <person name="Poon T.W."/>
            <person name="Priest M."/>
            <person name="Roberts A."/>
            <person name="Saif S."/>
            <person name="Shea T."/>
            <person name="Sykes S."/>
            <person name="Wortman J."/>
            <person name="Nusbaum C."/>
            <person name="Birren B."/>
        </authorList>
    </citation>
    <scope>NUCLEOTIDE SEQUENCE [LARGE SCALE GENOMIC DNA]</scope>
    <source>
        <strain evidence="9">NJM9701</strain>
    </source>
</reference>
<dbReference type="PANTHER" id="PTHR23055:SF178">
    <property type="entry name" value="NEUROCALCIN HOMOLOG"/>
    <property type="match status" value="1"/>
</dbReference>
<keyword evidence="5" id="KW-0106">Calcium</keyword>
<dbReference type="SMART" id="SM00054">
    <property type="entry name" value="EFh"/>
    <property type="match status" value="4"/>
</dbReference>
<organism evidence="9">
    <name type="scientific">Aphanomyces invadans</name>
    <dbReference type="NCBI Taxonomy" id="157072"/>
    <lineage>
        <taxon>Eukaryota</taxon>
        <taxon>Sar</taxon>
        <taxon>Stramenopiles</taxon>
        <taxon>Oomycota</taxon>
        <taxon>Saprolegniomycetes</taxon>
        <taxon>Saprolegniales</taxon>
        <taxon>Verrucalvaceae</taxon>
        <taxon>Aphanomyces</taxon>
    </lineage>
</organism>
<feature type="domain" description="EF-hand" evidence="8">
    <location>
        <begin position="713"/>
        <end position="748"/>
    </location>
</feature>
<dbReference type="GeneID" id="20079377"/>
<feature type="region of interest" description="Disordered" evidence="7">
    <location>
        <begin position="852"/>
        <end position="890"/>
    </location>
</feature>
<dbReference type="InterPro" id="IPR028846">
    <property type="entry name" value="Recoverin"/>
</dbReference>
<dbReference type="SUPFAM" id="SSF47473">
    <property type="entry name" value="EF-hand"/>
    <property type="match status" value="3"/>
</dbReference>
<proteinExistence type="inferred from homology"/>
<dbReference type="GO" id="GO:0005509">
    <property type="term" value="F:calcium ion binding"/>
    <property type="evidence" value="ECO:0007669"/>
    <property type="project" value="InterPro"/>
</dbReference>
<feature type="compositionally biased region" description="Low complexity" evidence="7">
    <location>
        <begin position="852"/>
        <end position="869"/>
    </location>
</feature>
<comment type="similarity">
    <text evidence="1">Belongs to the recoverin family.</text>
</comment>
<evidence type="ECO:0000256" key="4">
    <source>
        <dbReference type="ARBA" id="ARBA00022737"/>
    </source>
</evidence>
<feature type="domain" description="EF-hand" evidence="8">
    <location>
        <begin position="677"/>
        <end position="712"/>
    </location>
</feature>
<protein>
    <recommendedName>
        <fullName evidence="8">EF-hand domain-containing protein</fullName>
    </recommendedName>
</protein>
<evidence type="ECO:0000256" key="5">
    <source>
        <dbReference type="ARBA" id="ARBA00022837"/>
    </source>
</evidence>
<dbReference type="EMBL" id="KI913954">
    <property type="protein sequence ID" value="ETW07923.1"/>
    <property type="molecule type" value="Genomic_DNA"/>
</dbReference>
<feature type="compositionally biased region" description="Polar residues" evidence="7">
    <location>
        <begin position="875"/>
        <end position="890"/>
    </location>
</feature>
<dbReference type="Gene3D" id="1.10.238.10">
    <property type="entry name" value="EF-hand"/>
    <property type="match status" value="4"/>
</dbReference>
<sequence>MSSVTIEVPYVKNQVRFVVETSLAKEIQTATIALRKACKLDRIKEDVKEGMILEEEDFIKWIRHCSGIQTEKDFRSTRSMVELLYNTFVPYSVDMVDLSVGFLVFLDGTVEEKLRLALELTTKDDFPILTEGAVVRCLTNILLGLYSLFASGGPANTDTSVNILETMQFSASQTVVEITDHQPKLTFDDVWDWYLLMGGEHAPYLKLLDLSYWRHQEAFLLQPATATSDSSSPLVFTVTHQSQSLHIGAAHAIELEELLLASRFTVLQPQVMYDTFLHHTIDGWLDLATFEESLNELTCMTCTNHLVDDDKFMTSMRALFASYLGPNDTKVEAFELAAGFSLFCDGSKSDKLAAGFHYFDTDDAGELTNDQLWRFLRSVIVTVLGLVPNTDNSSLVDVIDGAATEIMDQVSDPTYTFEQFGQWYNEGGFQTMSWLELLDLRKWSFVWPEFNTANFATLNENDQQLQPVSASAYYTAKNIRATLHDDRQVDSDPCGGSLTFDSTCGVASQQQRNGTLDLIPPVCLKNDIVLEFELPLESSTTSGANSGSSNDQASLGSLLDSLCFDNGDLMHYMQLQKRTALQTHPIQTVFQVFEPYFDALEGYPTLERADFETCVDHLLFPNISASHQQPTTATASPCCITKQSLSDEFDRLNVDDDDADSATTKTDTVCRILQRQEGLEMLEALFFAYNRSGTGKIDATEFVSGFLVLCAGSKSDKLSFCFGLFDEDGDGCLTRREMWKFLRSFLTMLLALGNGADCSPEVIGAVCDAACIGIARSLFTDPTLSQGASDAVPVSKVSFEAFADWYSYKGFQIIPWIELLDTRKWPLVDPTIAVAVQAAAALATAPPPSTYSVSSGHPSSSCPTSSSLPNDGAPLSTQAVSSSYQDKPSATSSSSAIVFQFKLTTYDNTTLRIRLRDVAVVYTIAEKLRLKSIGVDALYDGFDRFTRGKSLSKSGFLHAIRSLAPRGNLSSEDQEFLSYHLLRIFSLYETESATNDDEGIDDSGTSGVAVDKLHLISGMSLFCHGSKSTKLGMLFSLFDTHRDGSVSRRALFELLKSVLSILFSFSLGDCSGGSSLQANVFAAERAAGVLVSKVFCDVQSSASISLGAFADWYTARGGYELCPWLELLDLNKWPTKEAMEASTREKPLSYAFDMHEEGSLLHYTEKDIETYLAVLEATQFHRLAVPTIHDAIVRAARPVTHDNGLVVTRSSFYSCIRKLIPRTSVNEEGQQVASRMLARLFSAYDRKKVGKVNAVELACGMSMLGMGSKSQKLSSAFDLIVKLNMRKASSRATAAIPHAMLFLYLRSFLVALMVLCEKRYRRGIEQMYVEADEVIGDVTTKLLHEVTLAAHTSLRTRNRVSFEQFGEWYNSGGYETVSWVELLDVSKWQRPPRESPESSWDENDGVRASDIGLDAHPSDSPSSTPLLRYQVAASELVYTQAHIHALGECLTHVELHLYSPFQLITVIKTFLTKRQAPSTNLLSPTVHLELTREQCQGSILQLCPKHAHCTNRYVGAFVDHLFCVLENPQTQKVLLVHVLCGLLVFTDGNLLDILVHGSALLSYTLSNSFSEQQQFDETTAHHVVPWNALRQCLEIFLKALFACSQSLDRVGGVEDVATVASAGADETISFYQDVYGDDSATVSCEAFHDWFEAEGIKSLPWLGLVVLENWPHLLPLDLSNRRAKTHHL</sequence>
<evidence type="ECO:0000256" key="7">
    <source>
        <dbReference type="SAM" id="MobiDB-lite"/>
    </source>
</evidence>
<keyword evidence="3" id="KW-0479">Metal-binding</keyword>
<evidence type="ECO:0000256" key="3">
    <source>
        <dbReference type="ARBA" id="ARBA00022723"/>
    </source>
</evidence>
<gene>
    <name evidence="9" type="ORF">H310_02327</name>
</gene>
<dbReference type="eggNOG" id="ENOG502RK0N">
    <property type="taxonomic scope" value="Eukaryota"/>
</dbReference>
<dbReference type="PROSITE" id="PS50222">
    <property type="entry name" value="EF_HAND_2"/>
    <property type="match status" value="3"/>
</dbReference>
<dbReference type="PROSITE" id="PS00018">
    <property type="entry name" value="EF_HAND_1"/>
    <property type="match status" value="1"/>
</dbReference>
<accession>A0A024UQQ0</accession>
<evidence type="ECO:0000259" key="8">
    <source>
        <dbReference type="PROSITE" id="PS50222"/>
    </source>
</evidence>
<feature type="region of interest" description="Disordered" evidence="7">
    <location>
        <begin position="1390"/>
        <end position="1423"/>
    </location>
</feature>
<dbReference type="VEuPathDB" id="FungiDB:H310_02327"/>
<evidence type="ECO:0000313" key="9">
    <source>
        <dbReference type="EMBL" id="ETW07923.1"/>
    </source>
</evidence>
<evidence type="ECO:0000256" key="1">
    <source>
        <dbReference type="ARBA" id="ARBA00006049"/>
    </source>
</evidence>
<dbReference type="InterPro" id="IPR018247">
    <property type="entry name" value="EF_Hand_1_Ca_BS"/>
</dbReference>
<dbReference type="STRING" id="157072.A0A024UQQ0"/>
<dbReference type="InterPro" id="IPR002048">
    <property type="entry name" value="EF_hand_dom"/>
</dbReference>
<dbReference type="OrthoDB" id="2122982at2759"/>
<dbReference type="InterPro" id="IPR011992">
    <property type="entry name" value="EF-hand-dom_pair"/>
</dbReference>
<evidence type="ECO:0000256" key="2">
    <source>
        <dbReference type="ARBA" id="ARBA00022707"/>
    </source>
</evidence>
<dbReference type="RefSeq" id="XP_008864016.1">
    <property type="nucleotide sequence ID" value="XM_008865794.1"/>
</dbReference>
<evidence type="ECO:0000256" key="6">
    <source>
        <dbReference type="ARBA" id="ARBA00023288"/>
    </source>
</evidence>
<keyword evidence="2" id="KW-0519">Myristate</keyword>
<keyword evidence="4" id="KW-0677">Repeat</keyword>
<dbReference type="PANTHER" id="PTHR23055">
    <property type="entry name" value="CALCIUM BINDING PROTEINS"/>
    <property type="match status" value="1"/>
</dbReference>